<dbReference type="AlphaFoldDB" id="A0A6N2AVD9"/>
<dbReference type="SUPFAM" id="SSF53474">
    <property type="entry name" value="alpha/beta-Hydrolases"/>
    <property type="match status" value="1"/>
</dbReference>
<keyword evidence="2" id="KW-0732">Signal</keyword>
<proteinExistence type="inferred from homology"/>
<dbReference type="InterPro" id="IPR029058">
    <property type="entry name" value="AB_hydrolase_fold"/>
</dbReference>
<dbReference type="Gene3D" id="3.40.50.1820">
    <property type="entry name" value="alpha/beta hydrolase"/>
    <property type="match status" value="1"/>
</dbReference>
<comment type="caution">
    <text evidence="3">The sequence shown here is derived from an EMBL/GenBank/DDBJ whole genome shotgun (WGS) entry which is preliminary data.</text>
</comment>
<sequence>MVPWLFIFFSYLLFYKSSCELITSLPGQPPNISFKQYSGYIVTNSQHGRALFYYFVEADSENAASLPLTIWLNGGTYYVARVGRLS</sequence>
<dbReference type="EMBL" id="RXGB01007194">
    <property type="protein sequence ID" value="TMW85698.1"/>
    <property type="molecule type" value="Genomic_DNA"/>
</dbReference>
<feature type="chain" id="PRO_5026729128" evidence="2">
    <location>
        <begin position="20"/>
        <end position="86"/>
    </location>
</feature>
<comment type="similarity">
    <text evidence="1">Belongs to the peptidase S10 family.</text>
</comment>
<name>A0A6N2AVD9_SOLCI</name>
<dbReference type="GO" id="GO:0006508">
    <property type="term" value="P:proteolysis"/>
    <property type="evidence" value="ECO:0007669"/>
    <property type="project" value="InterPro"/>
</dbReference>
<dbReference type="InterPro" id="IPR001563">
    <property type="entry name" value="Peptidase_S10"/>
</dbReference>
<evidence type="ECO:0000256" key="1">
    <source>
        <dbReference type="ARBA" id="ARBA00009431"/>
    </source>
</evidence>
<evidence type="ECO:0000256" key="2">
    <source>
        <dbReference type="SAM" id="SignalP"/>
    </source>
</evidence>
<organism evidence="3">
    <name type="scientific">Solanum chilense</name>
    <name type="common">Tomato</name>
    <name type="synonym">Lycopersicon chilense</name>
    <dbReference type="NCBI Taxonomy" id="4083"/>
    <lineage>
        <taxon>Eukaryota</taxon>
        <taxon>Viridiplantae</taxon>
        <taxon>Streptophyta</taxon>
        <taxon>Embryophyta</taxon>
        <taxon>Tracheophyta</taxon>
        <taxon>Spermatophyta</taxon>
        <taxon>Magnoliopsida</taxon>
        <taxon>eudicotyledons</taxon>
        <taxon>Gunneridae</taxon>
        <taxon>Pentapetalae</taxon>
        <taxon>asterids</taxon>
        <taxon>lamiids</taxon>
        <taxon>Solanales</taxon>
        <taxon>Solanaceae</taxon>
        <taxon>Solanoideae</taxon>
        <taxon>Solaneae</taxon>
        <taxon>Solanum</taxon>
        <taxon>Solanum subgen. Lycopersicon</taxon>
    </lineage>
</organism>
<feature type="signal peptide" evidence="2">
    <location>
        <begin position="1"/>
        <end position="19"/>
    </location>
</feature>
<gene>
    <name evidence="3" type="ORF">EJD97_022693</name>
</gene>
<protein>
    <submittedName>
        <fullName evidence="3">Uncharacterized protein</fullName>
    </submittedName>
</protein>
<evidence type="ECO:0000313" key="3">
    <source>
        <dbReference type="EMBL" id="TMW85698.1"/>
    </source>
</evidence>
<reference evidence="3" key="1">
    <citation type="submission" date="2019-05" db="EMBL/GenBank/DDBJ databases">
        <title>The de novo reference genome and transcriptome assemblies of the wild tomato species Solanum chilense.</title>
        <authorList>
            <person name="Stam R."/>
            <person name="Nosenko T."/>
            <person name="Hoerger A.C."/>
            <person name="Stephan W."/>
            <person name="Seidel M.A."/>
            <person name="Kuhn J.M.M."/>
            <person name="Haberer G."/>
            <person name="Tellier A."/>
        </authorList>
    </citation>
    <scope>NUCLEOTIDE SEQUENCE</scope>
    <source>
        <tissue evidence="3">Mature leaves</tissue>
    </source>
</reference>
<dbReference type="Pfam" id="PF00450">
    <property type="entry name" value="Peptidase_S10"/>
    <property type="match status" value="1"/>
</dbReference>
<dbReference type="GO" id="GO:0004185">
    <property type="term" value="F:serine-type carboxypeptidase activity"/>
    <property type="evidence" value="ECO:0007669"/>
    <property type="project" value="InterPro"/>
</dbReference>
<accession>A0A6N2AVD9</accession>